<sequence length="275" mass="30788">MAAMAVNAVEQIWISLGHATDKVMEDYGEDLLIQTCLDDRMDPSRLWIQVKGTEDDCSDPQKSLPTIRVKAEQILRWARSADLVVVVLWDTKNNIGFYAVPAGHFDHVNLSESRNGEIPIRFTRDRPFNERTAAHLTWSARIRHANRSLQCALSNLRDAERADSQQDMVFFESIIKTLLIDFSIDVKISNPDETLSDQFAELVQAGVRQSESTTLEHAAMKATIDAVLKSAHRNCEGNGLPPTLAQHLANPLCEAIFGKALRELSESTSTDRSEE</sequence>
<gene>
    <name evidence="2" type="ORF">KEF29_26425</name>
</gene>
<feature type="domain" description="DUF4365" evidence="1">
    <location>
        <begin position="6"/>
        <end position="137"/>
    </location>
</feature>
<dbReference type="Pfam" id="PF14280">
    <property type="entry name" value="DUF4365"/>
    <property type="match status" value="1"/>
</dbReference>
<dbReference type="EMBL" id="JAGTPG010000002">
    <property type="protein sequence ID" value="MBR8641741.1"/>
    <property type="molecule type" value="Genomic_DNA"/>
</dbReference>
<comment type="caution">
    <text evidence="2">The sequence shown here is derived from an EMBL/GenBank/DDBJ whole genome shotgun (WGS) entry which is preliminary data.</text>
</comment>
<dbReference type="InterPro" id="IPR025375">
    <property type="entry name" value="DUF4365"/>
</dbReference>
<proteinExistence type="predicted"/>
<organism evidence="2 3">
    <name type="scientific">Streptomyces tuirus</name>
    <dbReference type="NCBI Taxonomy" id="68278"/>
    <lineage>
        <taxon>Bacteria</taxon>
        <taxon>Bacillati</taxon>
        <taxon>Actinomycetota</taxon>
        <taxon>Actinomycetes</taxon>
        <taxon>Kitasatosporales</taxon>
        <taxon>Streptomycetaceae</taxon>
        <taxon>Streptomyces</taxon>
    </lineage>
</organism>
<reference evidence="2 3" key="1">
    <citation type="submission" date="2021-04" db="EMBL/GenBank/DDBJ databases">
        <title>Characterization of the biosynthetic gene cluster of new lipopeptides with antitumor activity in the genome of the marine Streptomyces PHM034.</title>
        <authorList>
            <person name="Ceniceros A."/>
            <person name="Canedo L."/>
            <person name="Mendez C."/>
            <person name="Olano C."/>
            <person name="Schleissner C."/>
            <person name="Cuevas C."/>
            <person name="De La Calle F."/>
            <person name="Salas J.A."/>
        </authorList>
    </citation>
    <scope>NUCLEOTIDE SEQUENCE [LARGE SCALE GENOMIC DNA]</scope>
    <source>
        <strain evidence="2 3">PHM034</strain>
    </source>
</reference>
<dbReference type="AlphaFoldDB" id="A0A941FEB8"/>
<name>A0A941FEB8_9ACTN</name>
<evidence type="ECO:0000313" key="3">
    <source>
        <dbReference type="Proteomes" id="UP000682308"/>
    </source>
</evidence>
<accession>A0A941FEB8</accession>
<dbReference type="Proteomes" id="UP000682308">
    <property type="component" value="Unassembled WGS sequence"/>
</dbReference>
<evidence type="ECO:0000259" key="1">
    <source>
        <dbReference type="Pfam" id="PF14280"/>
    </source>
</evidence>
<protein>
    <submittedName>
        <fullName evidence="2">DUF4365 domain-containing protein</fullName>
    </submittedName>
</protein>
<keyword evidence="3" id="KW-1185">Reference proteome</keyword>
<evidence type="ECO:0000313" key="2">
    <source>
        <dbReference type="EMBL" id="MBR8641741.1"/>
    </source>
</evidence>